<dbReference type="InterPro" id="IPR019772">
    <property type="entry name" value="Ferrochelatase_AS"/>
</dbReference>
<dbReference type="GO" id="GO:0004325">
    <property type="term" value="F:ferrochelatase activity"/>
    <property type="evidence" value="ECO:0007669"/>
    <property type="project" value="UniProtKB-UniRule"/>
</dbReference>
<dbReference type="GO" id="GO:0046872">
    <property type="term" value="F:metal ion binding"/>
    <property type="evidence" value="ECO:0007669"/>
    <property type="project" value="UniProtKB-KW"/>
</dbReference>
<keyword evidence="5 9" id="KW-0350">Heme biosynthesis</keyword>
<feature type="binding site" evidence="9">
    <location>
        <position position="292"/>
    </location>
    <ligand>
        <name>Fe(2+)</name>
        <dbReference type="ChEBI" id="CHEBI:29033"/>
    </ligand>
</feature>
<evidence type="ECO:0000256" key="10">
    <source>
        <dbReference type="RuleBase" id="RU000607"/>
    </source>
</evidence>
<keyword evidence="2 9" id="KW-0963">Cytoplasm</keyword>
<dbReference type="GO" id="GO:0005737">
    <property type="term" value="C:cytoplasm"/>
    <property type="evidence" value="ECO:0007669"/>
    <property type="project" value="UniProtKB-SubCell"/>
</dbReference>
<accession>A0A369CAP2</accession>
<feature type="binding site" evidence="9">
    <location>
        <position position="211"/>
    </location>
    <ligand>
        <name>Fe(2+)</name>
        <dbReference type="ChEBI" id="CHEBI:29033"/>
    </ligand>
</feature>
<comment type="catalytic activity">
    <reaction evidence="9 10">
        <text>heme b + 2 H(+) = protoporphyrin IX + Fe(2+)</text>
        <dbReference type="Rhea" id="RHEA:22584"/>
        <dbReference type="ChEBI" id="CHEBI:15378"/>
        <dbReference type="ChEBI" id="CHEBI:29033"/>
        <dbReference type="ChEBI" id="CHEBI:57306"/>
        <dbReference type="ChEBI" id="CHEBI:60344"/>
        <dbReference type="EC" id="4.98.1.1"/>
    </reaction>
</comment>
<evidence type="ECO:0000313" key="12">
    <source>
        <dbReference type="Proteomes" id="UP000252707"/>
    </source>
</evidence>
<gene>
    <name evidence="9" type="primary">hemH</name>
    <name evidence="11" type="ORF">DFQ59_10437</name>
</gene>
<evidence type="ECO:0000256" key="3">
    <source>
        <dbReference type="ARBA" id="ARBA00022723"/>
    </source>
</evidence>
<evidence type="ECO:0000256" key="5">
    <source>
        <dbReference type="ARBA" id="ARBA00023133"/>
    </source>
</evidence>
<keyword evidence="3 9" id="KW-0479">Metal-binding</keyword>
<comment type="catalytic activity">
    <reaction evidence="8">
        <text>Fe-coproporphyrin III + 2 H(+) = coproporphyrin III + Fe(2+)</text>
        <dbReference type="Rhea" id="RHEA:49572"/>
        <dbReference type="ChEBI" id="CHEBI:15378"/>
        <dbReference type="ChEBI" id="CHEBI:29033"/>
        <dbReference type="ChEBI" id="CHEBI:68438"/>
        <dbReference type="ChEBI" id="CHEBI:131725"/>
        <dbReference type="EC" id="4.99.1.9"/>
    </reaction>
    <physiologicalReaction direction="right-to-left" evidence="8">
        <dbReference type="Rhea" id="RHEA:49574"/>
    </physiologicalReaction>
</comment>
<evidence type="ECO:0000256" key="8">
    <source>
        <dbReference type="ARBA" id="ARBA00024536"/>
    </source>
</evidence>
<dbReference type="InterPro" id="IPR033644">
    <property type="entry name" value="Ferrochelatase_C"/>
</dbReference>
<dbReference type="GO" id="GO:0006783">
    <property type="term" value="P:heme biosynthetic process"/>
    <property type="evidence" value="ECO:0007669"/>
    <property type="project" value="UniProtKB-UniRule"/>
</dbReference>
<evidence type="ECO:0000256" key="4">
    <source>
        <dbReference type="ARBA" id="ARBA00023004"/>
    </source>
</evidence>
<evidence type="ECO:0000256" key="6">
    <source>
        <dbReference type="ARBA" id="ARBA00023239"/>
    </source>
</evidence>
<name>A0A369CAP2_9GAMM</name>
<evidence type="ECO:0000256" key="7">
    <source>
        <dbReference type="ARBA" id="ARBA00023244"/>
    </source>
</evidence>
<dbReference type="EC" id="4.98.1.1" evidence="9 10"/>
<dbReference type="HAMAP" id="MF_00323">
    <property type="entry name" value="Ferrochelatase"/>
    <property type="match status" value="1"/>
</dbReference>
<dbReference type="NCBIfam" id="TIGR00109">
    <property type="entry name" value="hemH"/>
    <property type="match status" value="1"/>
</dbReference>
<keyword evidence="12" id="KW-1185">Reference proteome</keyword>
<keyword evidence="4 9" id="KW-0408">Iron</keyword>
<dbReference type="FunFam" id="3.40.50.1400:FF:000002">
    <property type="entry name" value="Ferrochelatase"/>
    <property type="match status" value="1"/>
</dbReference>
<dbReference type="CDD" id="cd00419">
    <property type="entry name" value="Ferrochelatase_C"/>
    <property type="match status" value="1"/>
</dbReference>
<proteinExistence type="inferred from homology"/>
<dbReference type="SUPFAM" id="SSF53800">
    <property type="entry name" value="Chelatase"/>
    <property type="match status" value="1"/>
</dbReference>
<organism evidence="11 12">
    <name type="scientific">Thioalbus denitrificans</name>
    <dbReference type="NCBI Taxonomy" id="547122"/>
    <lineage>
        <taxon>Bacteria</taxon>
        <taxon>Pseudomonadati</taxon>
        <taxon>Pseudomonadota</taxon>
        <taxon>Gammaproteobacteria</taxon>
        <taxon>Chromatiales</taxon>
        <taxon>Ectothiorhodospiraceae</taxon>
        <taxon>Thioalbus</taxon>
    </lineage>
</organism>
<comment type="similarity">
    <text evidence="1 9 10">Belongs to the ferrochelatase family.</text>
</comment>
<dbReference type="InterPro" id="IPR001015">
    <property type="entry name" value="Ferrochelatase"/>
</dbReference>
<comment type="function">
    <text evidence="9 10">Catalyzes the ferrous insertion into protoporphyrin IX.</text>
</comment>
<comment type="pathway">
    <text evidence="9 10">Porphyrin-containing compound metabolism; protoheme biosynthesis; protoheme from protoporphyrin-IX: step 1/1.</text>
</comment>
<evidence type="ECO:0000256" key="1">
    <source>
        <dbReference type="ARBA" id="ARBA00007718"/>
    </source>
</evidence>
<protein>
    <recommendedName>
        <fullName evidence="9 10">Ferrochelatase</fullName>
        <ecNumber evidence="9 10">4.98.1.1</ecNumber>
    </recommendedName>
    <alternativeName>
        <fullName evidence="9">Heme synthase</fullName>
    </alternativeName>
    <alternativeName>
        <fullName evidence="9">Protoheme ferro-lyase</fullName>
    </alternativeName>
</protein>
<dbReference type="PROSITE" id="PS00534">
    <property type="entry name" value="FERROCHELATASE"/>
    <property type="match status" value="1"/>
</dbReference>
<dbReference type="RefSeq" id="WP_114279597.1">
    <property type="nucleotide sequence ID" value="NZ_QPJY01000004.1"/>
</dbReference>
<evidence type="ECO:0000256" key="9">
    <source>
        <dbReference type="HAMAP-Rule" id="MF_00323"/>
    </source>
</evidence>
<dbReference type="AlphaFoldDB" id="A0A369CAP2"/>
<keyword evidence="6 9" id="KW-0456">Lyase</keyword>
<dbReference type="PANTHER" id="PTHR11108">
    <property type="entry name" value="FERROCHELATASE"/>
    <property type="match status" value="1"/>
</dbReference>
<dbReference type="InterPro" id="IPR033659">
    <property type="entry name" value="Ferrochelatase_N"/>
</dbReference>
<evidence type="ECO:0000313" key="11">
    <source>
        <dbReference type="EMBL" id="RCX30601.1"/>
    </source>
</evidence>
<dbReference type="UniPathway" id="UPA00252">
    <property type="reaction ID" value="UER00325"/>
</dbReference>
<dbReference type="PANTHER" id="PTHR11108:SF1">
    <property type="entry name" value="FERROCHELATASE, MITOCHONDRIAL"/>
    <property type="match status" value="1"/>
</dbReference>
<dbReference type="CDD" id="cd03411">
    <property type="entry name" value="Ferrochelatase_N"/>
    <property type="match status" value="1"/>
</dbReference>
<reference evidence="11 12" key="1">
    <citation type="submission" date="2018-07" db="EMBL/GenBank/DDBJ databases">
        <title>Genomic Encyclopedia of Type Strains, Phase IV (KMG-IV): sequencing the most valuable type-strain genomes for metagenomic binning, comparative biology and taxonomic classification.</title>
        <authorList>
            <person name="Goeker M."/>
        </authorList>
    </citation>
    <scope>NUCLEOTIDE SEQUENCE [LARGE SCALE GENOMIC DNA]</scope>
    <source>
        <strain evidence="11 12">DSM 26407</strain>
    </source>
</reference>
<dbReference type="Proteomes" id="UP000252707">
    <property type="component" value="Unassembled WGS sequence"/>
</dbReference>
<dbReference type="Gene3D" id="3.40.50.1400">
    <property type="match status" value="2"/>
</dbReference>
<evidence type="ECO:0000256" key="2">
    <source>
        <dbReference type="ARBA" id="ARBA00022490"/>
    </source>
</evidence>
<sequence>MSAGVRDPGYRHGRLPATGVLLVNLGTPDAPTAAAVRRYLAEFLWDRRVVELARPLWWLILHGVILRVRPARVARNYAAVWTDDGSPLLSISRQQAALLQERLAQRCPGPVKVALGMRYGNPSIPAALDELRAAGVERLLVLPLYPQYSATTTATTVDRIAEVMRNWRWLPELRFITHYHDDPAYIEALAASLRAAWEQRTPGERLLFSFHGIPERYHRRGDPYPCQCRKSARLVAERLGLPDDAWAVAFQSRFGRDPWVKPYTDATLREWARAGVKRVDVVSPGFAADCLETLEELAVENRDLFLGAGGEEYSYIRALNDDPLHIDLLESLVLRHASGWPETAPAWDAATADAECDASRERALAAGAPD</sequence>
<dbReference type="OrthoDB" id="9809741at2"/>
<dbReference type="EMBL" id="QPJY01000004">
    <property type="protein sequence ID" value="RCX30601.1"/>
    <property type="molecule type" value="Genomic_DNA"/>
</dbReference>
<keyword evidence="7 9" id="KW-0627">Porphyrin biosynthesis</keyword>
<comment type="caution">
    <text evidence="11">The sequence shown here is derived from an EMBL/GenBank/DDBJ whole genome shotgun (WGS) entry which is preliminary data.</text>
</comment>
<dbReference type="Pfam" id="PF00762">
    <property type="entry name" value="Ferrochelatase"/>
    <property type="match status" value="1"/>
</dbReference>
<comment type="subcellular location">
    <subcellularLocation>
        <location evidence="9 10">Cytoplasm</location>
    </subcellularLocation>
</comment>